<dbReference type="AlphaFoldDB" id="A0A7W7C8Q6"/>
<evidence type="ECO:0000259" key="2">
    <source>
        <dbReference type="SMART" id="SM00829"/>
    </source>
</evidence>
<dbReference type="SMART" id="SM00829">
    <property type="entry name" value="PKS_ER"/>
    <property type="match status" value="1"/>
</dbReference>
<dbReference type="SUPFAM" id="SSF50129">
    <property type="entry name" value="GroES-like"/>
    <property type="match status" value="1"/>
</dbReference>
<dbReference type="InterPro" id="IPR020843">
    <property type="entry name" value="ER"/>
</dbReference>
<comment type="caution">
    <text evidence="3">The sequence shown here is derived from an EMBL/GenBank/DDBJ whole genome shotgun (WGS) entry which is preliminary data.</text>
</comment>
<organism evidence="3 4">
    <name type="scientific">Crossiella cryophila</name>
    <dbReference type="NCBI Taxonomy" id="43355"/>
    <lineage>
        <taxon>Bacteria</taxon>
        <taxon>Bacillati</taxon>
        <taxon>Actinomycetota</taxon>
        <taxon>Actinomycetes</taxon>
        <taxon>Pseudonocardiales</taxon>
        <taxon>Pseudonocardiaceae</taxon>
        <taxon>Crossiella</taxon>
    </lineage>
</organism>
<dbReference type="SUPFAM" id="SSF51735">
    <property type="entry name" value="NAD(P)-binding Rossmann-fold domains"/>
    <property type="match status" value="1"/>
</dbReference>
<dbReference type="EMBL" id="JACHMH010000001">
    <property type="protein sequence ID" value="MBB4676603.1"/>
    <property type="molecule type" value="Genomic_DNA"/>
</dbReference>
<dbReference type="PANTHER" id="PTHR44154">
    <property type="entry name" value="QUINONE OXIDOREDUCTASE"/>
    <property type="match status" value="1"/>
</dbReference>
<dbReference type="Pfam" id="PF08240">
    <property type="entry name" value="ADH_N"/>
    <property type="match status" value="1"/>
</dbReference>
<protein>
    <submittedName>
        <fullName evidence="3">NADPH:quinone reductase-like Zn-dependent oxidoreductase</fullName>
    </submittedName>
</protein>
<gene>
    <name evidence="3" type="ORF">HNR67_002721</name>
</gene>
<dbReference type="Gene3D" id="3.90.180.10">
    <property type="entry name" value="Medium-chain alcohol dehydrogenases, catalytic domain"/>
    <property type="match status" value="1"/>
</dbReference>
<dbReference type="GO" id="GO:0016491">
    <property type="term" value="F:oxidoreductase activity"/>
    <property type="evidence" value="ECO:0007669"/>
    <property type="project" value="InterPro"/>
</dbReference>
<accession>A0A7W7C8Q6</accession>
<proteinExistence type="predicted"/>
<sequence>MKAIAFDEFGGPEVLRLRELPEPLLGPENSLIQVRAAGVNPVDFKIRLGYLQGTMPHHLPLIPGWDVAGVVTAVFPNVTEFAPGDEVFGYIRKDSVEHGAYAEQVAAPQRAIVRKPAGLDWVTAGALPLVGLTALQALRAAGVGDGDTVVVHAAAGGVGHVAVQLARELGAKRVIGTASERNHDYLRELGAEPVTYGDGLVQRVAALVGGDGKVDAAIDLIGGQALTDSPQLVRDPARHSSIVGGEVLAQGGRYVFAQADKEQLTFLGELAASGRLRVDVQQTFPLAEAAAAHRLLEEGHVRGKLVLVVD</sequence>
<dbReference type="Proteomes" id="UP000533598">
    <property type="component" value="Unassembled WGS sequence"/>
</dbReference>
<dbReference type="InterPro" id="IPR013154">
    <property type="entry name" value="ADH-like_N"/>
</dbReference>
<dbReference type="InterPro" id="IPR051603">
    <property type="entry name" value="Zinc-ADH_QOR/CCCR"/>
</dbReference>
<dbReference type="RefSeq" id="WP_185002411.1">
    <property type="nucleotide sequence ID" value="NZ_BAAAUI010000079.1"/>
</dbReference>
<keyword evidence="4" id="KW-1185">Reference proteome</keyword>
<dbReference type="InterPro" id="IPR036291">
    <property type="entry name" value="NAD(P)-bd_dom_sf"/>
</dbReference>
<dbReference type="CDD" id="cd05289">
    <property type="entry name" value="MDR_like_2"/>
    <property type="match status" value="1"/>
</dbReference>
<evidence type="ECO:0000313" key="3">
    <source>
        <dbReference type="EMBL" id="MBB4676603.1"/>
    </source>
</evidence>
<evidence type="ECO:0000313" key="4">
    <source>
        <dbReference type="Proteomes" id="UP000533598"/>
    </source>
</evidence>
<reference evidence="3 4" key="1">
    <citation type="submission" date="2020-08" db="EMBL/GenBank/DDBJ databases">
        <title>Sequencing the genomes of 1000 actinobacteria strains.</title>
        <authorList>
            <person name="Klenk H.-P."/>
        </authorList>
    </citation>
    <scope>NUCLEOTIDE SEQUENCE [LARGE SCALE GENOMIC DNA]</scope>
    <source>
        <strain evidence="3 4">DSM 44230</strain>
    </source>
</reference>
<name>A0A7W7C8Q6_9PSEU</name>
<feature type="domain" description="Enoyl reductase (ER)" evidence="2">
    <location>
        <begin position="10"/>
        <end position="307"/>
    </location>
</feature>
<dbReference type="InterPro" id="IPR011032">
    <property type="entry name" value="GroES-like_sf"/>
</dbReference>
<evidence type="ECO:0000256" key="1">
    <source>
        <dbReference type="ARBA" id="ARBA00022857"/>
    </source>
</evidence>
<dbReference type="Pfam" id="PF13602">
    <property type="entry name" value="ADH_zinc_N_2"/>
    <property type="match status" value="1"/>
</dbReference>
<dbReference type="PANTHER" id="PTHR44154:SF1">
    <property type="entry name" value="QUINONE OXIDOREDUCTASE"/>
    <property type="match status" value="1"/>
</dbReference>
<keyword evidence="1" id="KW-0521">NADP</keyword>
<dbReference type="Gene3D" id="3.40.50.720">
    <property type="entry name" value="NAD(P)-binding Rossmann-like Domain"/>
    <property type="match status" value="1"/>
</dbReference>